<reference evidence="5" key="1">
    <citation type="submission" date="2018-07" db="EMBL/GenBank/DDBJ databases">
        <title>Complete genome sequence of the cyanophage S-PRM1 isolated from Singapore coastal waters.</title>
        <authorList>
            <person name="Chenard C."/>
            <person name="Kolundzija S."/>
            <person name="Lauro F.M."/>
        </authorList>
    </citation>
    <scope>NUCLEOTIDE SEQUENCE [LARGE SCALE GENOMIC DNA]</scope>
</reference>
<feature type="compositionally biased region" description="Basic and acidic residues" evidence="3">
    <location>
        <begin position="50"/>
        <end position="69"/>
    </location>
</feature>
<accession>A0A346FKD6</accession>
<name>A0A346FKD6_9CAUD</name>
<dbReference type="RefSeq" id="YP_010097816.1">
    <property type="nucleotide sequence ID" value="NC_055761.1"/>
</dbReference>
<keyword evidence="6" id="KW-1185">Reference proteome</keyword>
<organism evidence="5">
    <name type="scientific">Synechococcus virus S-PRM1</name>
    <dbReference type="NCBI Taxonomy" id="2100130"/>
    <lineage>
        <taxon>Viruses</taxon>
        <taxon>Duplodnaviria</taxon>
        <taxon>Heunggongvirae</taxon>
        <taxon>Uroviricota</taxon>
        <taxon>Caudoviricetes</taxon>
        <taxon>Pantevenvirales</taxon>
        <taxon>Kyanoviridae</taxon>
        <taxon>Makelovirus</taxon>
        <taxon>Makelovirus prm1</taxon>
    </lineage>
</organism>
<dbReference type="GeneID" id="65115483"/>
<evidence type="ECO:0000313" key="5">
    <source>
        <dbReference type="EMBL" id="AXN58441.1"/>
    </source>
</evidence>
<dbReference type="KEGG" id="vg:65115483"/>
<evidence type="ECO:0000256" key="1">
    <source>
        <dbReference type="ARBA" id="ARBA00004328"/>
    </source>
</evidence>
<dbReference type="GO" id="GO:0098015">
    <property type="term" value="C:virus tail"/>
    <property type="evidence" value="ECO:0007669"/>
    <property type="project" value="UniProtKB-KW"/>
</dbReference>
<proteinExistence type="predicted"/>
<dbReference type="PROSITE" id="PS51688">
    <property type="entry name" value="ICA"/>
    <property type="match status" value="1"/>
</dbReference>
<protein>
    <submittedName>
        <fullName evidence="5">Putative tail fiber-like protein</fullName>
    </submittedName>
</protein>
<feature type="domain" description="Peptidase S74" evidence="4">
    <location>
        <begin position="1170"/>
        <end position="1314"/>
    </location>
</feature>
<evidence type="ECO:0000259" key="4">
    <source>
        <dbReference type="PROSITE" id="PS51688"/>
    </source>
</evidence>
<dbReference type="Proteomes" id="UP000259950">
    <property type="component" value="Segment"/>
</dbReference>
<sequence>MDINNELNEFFSYIKQAKQQKKEEIEAQEKEYRDLVGDLSLESVLADYSAHLRGEDPPKRKAKEVQEDKREKQIQEIDSWLTPQVESNDVKDIVNSIISSNKEPVVTEDKTNDDVIDHALRILEKVTTKEEVQTNTTSPEISKIRRELENLKNIVAAQGGGGEVNLKYLDDVSITSVANHDVLVYNNSTEKWENEVGVQRLILDARNNTGSTLAAGTPVYQTGYNSGQDRITIAAADANVSSTMPAKGVVCDPIANNTNGFIVVYGEQEGVDTSAFNVADELYVAPGAGLTNVRPTGSGELVQKIAVVLKKSAGNGAILVYGAGRTNDVPNEISISGIITAAALSVSGNISCAGTITYNDVTNVDSLGIGTFRSGVVVNTGTATTALVVNGDARITGILTIGTSSLTLNGTDNFIQVGTGLTIRDTGDAVYSGVITATTFNSGAITITGQTETDTLNVSGVSTFNANVSIASSVLLGDNNKVMFGDDDDLQIYHTGGTESVIKENGDGPLKILTNRLDIKNSGDANTMASFKSGTNGVDLYYDNSKKFETTSTGIDVTGHTETDTLNVSGLSTFGGRLLIGTTASTTFSNNIQPLQQIRGTGSAGIGIVRDQDNGNPATLFLTKTRGDDTTIVQSGDSLGEIRFCGSDGVDVRSTAARIYAEVNDTPGSNSMPGKLVFGVSGTGDIAAPDRMVIDGLGDVGIGTDNPRNSAKLDVHNSTSNGVYINYDGTSNTDFGLRIESNAAGGNFESDFVNGTAALLDLYANSSTVTGGDLLVARTQSSTPVLLVRGNGNIGIGTNNPLGKVHVESAATTAGWQIRTDSAGLNNESGFYRDANDHYELVLRNGSGGLSYLKNDGGASTANLLFTVQGSERMRITSDGLVGIGTDAPGKKLHVVSSESTSANFESTGSNSSIRFINSTATNVYIGNKDTNNFHISTGGSERVRITSSGVVGIGTDNPSSTSQLHIYDGSAGCDLTITSGNTNAVDINLGDIDDYDVGRIRYNNQNDSMSFRTNGSDNRLRIDSSGDVGIATDSPDRRLHVRGSQNNICRIESSNNNSRIEFKDSGTDSNATVSIGSSGNAFQINTNTSGTGTRRVTVQGDGEILFGTQTRTADSSSGITFVPSTNGRVLLDCGTTNTATAQLQRFFNGNGQVGNIATNGSATAYNTSSDYRLKENITPMVGAADRVKSLKPCRFNFIADDSKTVDGFLAHEVQEVVPESVTGTKDETEEIGTLTEWDGTILETNTPEPDSLIWDETITDEDDNETVETRTRTWVKTGDRPVMQGIDQAKLVPLLTAALQEAIAKIETLEQRLTDAGL</sequence>
<keyword evidence="2" id="KW-0946">Virion</keyword>
<evidence type="ECO:0000256" key="2">
    <source>
        <dbReference type="ARBA" id="ARBA00022732"/>
    </source>
</evidence>
<dbReference type="EMBL" id="MH629685">
    <property type="protein sequence ID" value="AXN58441.1"/>
    <property type="molecule type" value="Genomic_DNA"/>
</dbReference>
<dbReference type="InterPro" id="IPR030392">
    <property type="entry name" value="S74_ICA"/>
</dbReference>
<evidence type="ECO:0000256" key="3">
    <source>
        <dbReference type="SAM" id="MobiDB-lite"/>
    </source>
</evidence>
<keyword evidence="2" id="KW-1227">Viral tail protein</keyword>
<dbReference type="Pfam" id="PF13884">
    <property type="entry name" value="Peptidase_S74"/>
    <property type="match status" value="1"/>
</dbReference>
<feature type="region of interest" description="Disordered" evidence="3">
    <location>
        <begin position="49"/>
        <end position="69"/>
    </location>
</feature>
<comment type="subcellular location">
    <subcellularLocation>
        <location evidence="1">Virion</location>
    </subcellularLocation>
</comment>
<evidence type="ECO:0000313" key="6">
    <source>
        <dbReference type="Proteomes" id="UP000259950"/>
    </source>
</evidence>